<dbReference type="InterPro" id="IPR008250">
    <property type="entry name" value="ATPase_P-typ_transduc_dom_A_sf"/>
</dbReference>
<feature type="transmembrane region" description="Helical" evidence="10">
    <location>
        <begin position="136"/>
        <end position="154"/>
    </location>
</feature>
<proteinExistence type="predicted"/>
<dbReference type="GO" id="GO:0006883">
    <property type="term" value="P:intracellular sodium ion homeostasis"/>
    <property type="evidence" value="ECO:0007669"/>
    <property type="project" value="TreeGrafter"/>
</dbReference>
<evidence type="ECO:0000256" key="5">
    <source>
        <dbReference type="ARBA" id="ARBA00022840"/>
    </source>
</evidence>
<dbReference type="SFLD" id="SFLDS00003">
    <property type="entry name" value="Haloacid_Dehalogenase"/>
    <property type="match status" value="1"/>
</dbReference>
<keyword evidence="7 10" id="KW-1133">Transmembrane helix</keyword>
<dbReference type="GO" id="GO:1902600">
    <property type="term" value="P:proton transmembrane transport"/>
    <property type="evidence" value="ECO:0007669"/>
    <property type="project" value="TreeGrafter"/>
</dbReference>
<evidence type="ECO:0000256" key="9">
    <source>
        <dbReference type="SAM" id="MobiDB-lite"/>
    </source>
</evidence>
<dbReference type="OrthoDB" id="158672at2759"/>
<dbReference type="SUPFAM" id="SSF81660">
    <property type="entry name" value="Metal cation-transporting ATPase, ATP-binding domain N"/>
    <property type="match status" value="1"/>
</dbReference>
<evidence type="ECO:0000256" key="6">
    <source>
        <dbReference type="ARBA" id="ARBA00022967"/>
    </source>
</evidence>
<evidence type="ECO:0000256" key="1">
    <source>
        <dbReference type="ARBA" id="ARBA00004651"/>
    </source>
</evidence>
<accession>A0A1Y2BYC1</accession>
<dbReference type="Pfam" id="PF00689">
    <property type="entry name" value="Cation_ATPase_C"/>
    <property type="match status" value="1"/>
</dbReference>
<gene>
    <name evidence="12" type="ORF">BCR33DRAFT_788260</name>
</gene>
<keyword evidence="8 10" id="KW-0472">Membrane</keyword>
<feature type="compositionally biased region" description="Low complexity" evidence="9">
    <location>
        <begin position="15"/>
        <end position="29"/>
    </location>
</feature>
<evidence type="ECO:0000256" key="3">
    <source>
        <dbReference type="ARBA" id="ARBA00022692"/>
    </source>
</evidence>
<feature type="transmembrane region" description="Helical" evidence="10">
    <location>
        <begin position="983"/>
        <end position="1005"/>
    </location>
</feature>
<dbReference type="GO" id="GO:0036376">
    <property type="term" value="P:sodium ion export across plasma membrane"/>
    <property type="evidence" value="ECO:0007669"/>
    <property type="project" value="TreeGrafter"/>
</dbReference>
<evidence type="ECO:0000256" key="7">
    <source>
        <dbReference type="ARBA" id="ARBA00022989"/>
    </source>
</evidence>
<dbReference type="Pfam" id="PF13246">
    <property type="entry name" value="Cation_ATPase"/>
    <property type="match status" value="1"/>
</dbReference>
<dbReference type="PRINTS" id="PR00119">
    <property type="entry name" value="CATATPASE"/>
</dbReference>
<dbReference type="SUPFAM" id="SSF81665">
    <property type="entry name" value="Calcium ATPase, transmembrane domain M"/>
    <property type="match status" value="2"/>
</dbReference>
<evidence type="ECO:0000256" key="10">
    <source>
        <dbReference type="SAM" id="Phobius"/>
    </source>
</evidence>
<dbReference type="InterPro" id="IPR044492">
    <property type="entry name" value="P_typ_ATPase_HD_dom"/>
</dbReference>
<dbReference type="NCBIfam" id="TIGR01494">
    <property type="entry name" value="ATPase_P-type"/>
    <property type="match status" value="2"/>
</dbReference>
<protein>
    <recommendedName>
        <fullName evidence="11">Cation-transporting P-type ATPase N-terminal domain-containing protein</fullName>
    </recommendedName>
</protein>
<dbReference type="Pfam" id="PF00690">
    <property type="entry name" value="Cation_ATPase_N"/>
    <property type="match status" value="1"/>
</dbReference>
<reference evidence="12 13" key="1">
    <citation type="submission" date="2016-07" db="EMBL/GenBank/DDBJ databases">
        <title>Pervasive Adenine N6-methylation of Active Genes in Fungi.</title>
        <authorList>
            <consortium name="DOE Joint Genome Institute"/>
            <person name="Mondo S.J."/>
            <person name="Dannebaum R.O."/>
            <person name="Kuo R.C."/>
            <person name="Labutti K."/>
            <person name="Haridas S."/>
            <person name="Kuo A."/>
            <person name="Salamov A."/>
            <person name="Ahrendt S.R."/>
            <person name="Lipzen A."/>
            <person name="Sullivan W."/>
            <person name="Andreopoulos W.B."/>
            <person name="Clum A."/>
            <person name="Lindquist E."/>
            <person name="Daum C."/>
            <person name="Ramamoorthy G.K."/>
            <person name="Gryganskyi A."/>
            <person name="Culley D."/>
            <person name="Magnuson J.K."/>
            <person name="James T.Y."/>
            <person name="O'Malley M.A."/>
            <person name="Stajich J.E."/>
            <person name="Spatafora J.W."/>
            <person name="Visel A."/>
            <person name="Grigoriev I.V."/>
        </authorList>
    </citation>
    <scope>NUCLEOTIDE SEQUENCE [LARGE SCALE GENOMIC DNA]</scope>
    <source>
        <strain evidence="12 13">JEL800</strain>
    </source>
</reference>
<comment type="caution">
    <text evidence="12">The sequence shown here is derived from an EMBL/GenBank/DDBJ whole genome shotgun (WGS) entry which is preliminary data.</text>
</comment>
<dbReference type="STRING" id="329046.A0A1Y2BYC1"/>
<organism evidence="12 13">
    <name type="scientific">Rhizoclosmatium globosum</name>
    <dbReference type="NCBI Taxonomy" id="329046"/>
    <lineage>
        <taxon>Eukaryota</taxon>
        <taxon>Fungi</taxon>
        <taxon>Fungi incertae sedis</taxon>
        <taxon>Chytridiomycota</taxon>
        <taxon>Chytridiomycota incertae sedis</taxon>
        <taxon>Chytridiomycetes</taxon>
        <taxon>Chytridiales</taxon>
        <taxon>Chytriomycetaceae</taxon>
        <taxon>Rhizoclosmatium</taxon>
    </lineage>
</organism>
<dbReference type="InterPro" id="IPR023214">
    <property type="entry name" value="HAD_sf"/>
</dbReference>
<dbReference type="InterPro" id="IPR023299">
    <property type="entry name" value="ATPase_P-typ_cyto_dom_N"/>
</dbReference>
<evidence type="ECO:0000256" key="4">
    <source>
        <dbReference type="ARBA" id="ARBA00022741"/>
    </source>
</evidence>
<feature type="region of interest" description="Disordered" evidence="9">
    <location>
        <begin position="1"/>
        <end position="38"/>
    </location>
</feature>
<feature type="transmembrane region" description="Helical" evidence="10">
    <location>
        <begin position="329"/>
        <end position="355"/>
    </location>
</feature>
<keyword evidence="5" id="KW-0067">ATP-binding</keyword>
<feature type="compositionally biased region" description="Polar residues" evidence="9">
    <location>
        <begin position="1"/>
        <end position="13"/>
    </location>
</feature>
<feature type="transmembrane region" description="Helical" evidence="10">
    <location>
        <begin position="97"/>
        <end position="124"/>
    </location>
</feature>
<feature type="transmembrane region" description="Helical" evidence="10">
    <location>
        <begin position="295"/>
        <end position="317"/>
    </location>
</feature>
<dbReference type="Gene3D" id="3.40.1110.10">
    <property type="entry name" value="Calcium-transporting ATPase, cytoplasmic domain N"/>
    <property type="match status" value="1"/>
</dbReference>
<name>A0A1Y2BYC1_9FUNG</name>
<feature type="domain" description="Cation-transporting P-type ATPase N-terminal" evidence="11">
    <location>
        <begin position="44"/>
        <end position="125"/>
    </location>
</feature>
<comment type="subcellular location">
    <subcellularLocation>
        <location evidence="1">Cell membrane</location>
        <topology evidence="1">Multi-pass membrane protein</topology>
    </subcellularLocation>
</comment>
<dbReference type="EMBL" id="MCGO01000039">
    <property type="protein sequence ID" value="ORY39637.1"/>
    <property type="molecule type" value="Genomic_DNA"/>
</dbReference>
<dbReference type="InterPro" id="IPR036412">
    <property type="entry name" value="HAD-like_sf"/>
</dbReference>
<dbReference type="InterPro" id="IPR050510">
    <property type="entry name" value="Cation_transp_ATPase_P-type"/>
</dbReference>
<evidence type="ECO:0000256" key="8">
    <source>
        <dbReference type="ARBA" id="ARBA00023136"/>
    </source>
</evidence>
<dbReference type="PROSITE" id="PS00154">
    <property type="entry name" value="ATPASE_E1_E2"/>
    <property type="match status" value="1"/>
</dbReference>
<dbReference type="Gene3D" id="1.20.1110.10">
    <property type="entry name" value="Calcium-transporting ATPase, transmembrane domain"/>
    <property type="match status" value="2"/>
</dbReference>
<dbReference type="SUPFAM" id="SSF81653">
    <property type="entry name" value="Calcium ATPase, transduction domain A"/>
    <property type="match status" value="1"/>
</dbReference>
<keyword evidence="4" id="KW-0547">Nucleotide-binding</keyword>
<dbReference type="InterPro" id="IPR018303">
    <property type="entry name" value="ATPase_P-typ_P_site"/>
</dbReference>
<dbReference type="GO" id="GO:0030007">
    <property type="term" value="P:intracellular potassium ion homeostasis"/>
    <property type="evidence" value="ECO:0007669"/>
    <property type="project" value="TreeGrafter"/>
</dbReference>
<keyword evidence="6" id="KW-1278">Translocase</keyword>
<dbReference type="SFLD" id="SFLDF00027">
    <property type="entry name" value="p-type_atpase"/>
    <property type="match status" value="1"/>
</dbReference>
<feature type="region of interest" description="Disordered" evidence="9">
    <location>
        <begin position="220"/>
        <end position="241"/>
    </location>
</feature>
<dbReference type="PANTHER" id="PTHR43294:SF21">
    <property type="entry name" value="CATION TRANSPORTING ATPASE"/>
    <property type="match status" value="1"/>
</dbReference>
<dbReference type="GO" id="GO:0016887">
    <property type="term" value="F:ATP hydrolysis activity"/>
    <property type="evidence" value="ECO:0007669"/>
    <property type="project" value="InterPro"/>
</dbReference>
<dbReference type="PRINTS" id="PR00121">
    <property type="entry name" value="NAKATPASE"/>
</dbReference>
<keyword evidence="3 10" id="KW-0812">Transmembrane</keyword>
<dbReference type="InterPro" id="IPR023298">
    <property type="entry name" value="ATPase_P-typ_TM_dom_sf"/>
</dbReference>
<evidence type="ECO:0000313" key="13">
    <source>
        <dbReference type="Proteomes" id="UP000193642"/>
    </source>
</evidence>
<dbReference type="Proteomes" id="UP000193642">
    <property type="component" value="Unassembled WGS sequence"/>
</dbReference>
<dbReference type="SUPFAM" id="SSF56784">
    <property type="entry name" value="HAD-like"/>
    <property type="match status" value="1"/>
</dbReference>
<sequence length="1067" mass="117268">MSPNTLAVATEQNPAAAASASTVNTAVNAPAPKKDGKEKALSVTEHLLSIAEVAAKYSVSVNEAKPQDSQGLTAAEAAKRLAENGPNMLTPPKKRHWILRFLDILMGLFNVMLLVSGIFCYILLGINYSANYQNTYLGAILIGVGFMNAFIEFYQQQKSAAILESFLNLIPTQCYVIRDGQTIQISAKELVLGDVVVIRSGDKIPADLLVIGSTELKVDNSSLTGEADPQERSKRNSHHNPLEATNLAFNGTLAVVGNGYGIVIRTGDNTVIGQIASLTSNEERRESPLSVEIDTFVKLIAGVAGVTAIIFFIIAMTVKSQGISNSLNFAIGTFVSFVPEGLPATVTMLLTFAAARMAKRQVLCKDLQGVETLGAITLLATDKTGTLTRNQMTLTFVWTGLKLYFAQNLAEGSHEAQIASPFAMNDSAAATSLSMSPPSIPLPSSLHSRDPSQLKLPNYETAQDQYPKVFEIPFNSSNKWAMTIHKKKHATGSLMLYIKGAPERVLKLCSTIHDGQKAVPLTAQHNAQFDEMYTLFASKGHRVLAFACLALPESEFPENFEFSKDPHGVREAVGKCRAAGVRVMMVTGDHPLTAEAIGRKINMMLTDTKPMIAKKRGIPESQVPEEDVNAIVIHGDSIDHLTDAEWENIFDKEEIIFARTSPKHKLDIVKRAQGRGHIVGVTGDGVNDSPALKKADLGIAMNISGSDVSKEAAAMILLDDNFASTVSGIEEGRLIFQNLKKSVQYTITHTMPEVWANLLYIILSLPLPLSSILILVVDLGFELFIALSYAFDVSENPAGLMKLPPRKPVTPESIERLHRRRALDRAETGGDVEAVHEEAKDQSSKFSKMIRSLKKPFTKRYWIEAFEKTEDEVLIDGDVLSYAYIEAGTIQTLGCLTCYFFAMWYHRSITPYEAVNFGANWGSDGNDYTFNGRTVTVSDQNDALAYGQSAYYLALMFQQCFNHFICKARLSNPWGSFMFQNKWSFAGVFGGGIFSLLIVYIPGINVAFLTNWRLTPYTWLVAMAWGLFLYLYAIVRVLIKRRFAPIKYTDDIPGLQMFPTRWSTGGK</sequence>
<dbReference type="GO" id="GO:0005886">
    <property type="term" value="C:plasma membrane"/>
    <property type="evidence" value="ECO:0007669"/>
    <property type="project" value="UniProtKB-SubCell"/>
</dbReference>
<dbReference type="InterPro" id="IPR004014">
    <property type="entry name" value="ATPase_P-typ_cation-transptr_N"/>
</dbReference>
<dbReference type="FunFam" id="2.70.150.10:FF:000003">
    <property type="entry name" value="Sodium/potassium-transporting ATPase subunit alpha"/>
    <property type="match status" value="1"/>
</dbReference>
<keyword evidence="2" id="KW-1003">Cell membrane</keyword>
<dbReference type="Gene3D" id="3.40.50.1000">
    <property type="entry name" value="HAD superfamily/HAD-like"/>
    <property type="match status" value="1"/>
</dbReference>
<dbReference type="GO" id="GO:1990573">
    <property type="term" value="P:potassium ion import across plasma membrane"/>
    <property type="evidence" value="ECO:0007669"/>
    <property type="project" value="TreeGrafter"/>
</dbReference>
<dbReference type="SMART" id="SM00831">
    <property type="entry name" value="Cation_ATPase_N"/>
    <property type="match status" value="1"/>
</dbReference>
<evidence type="ECO:0000313" key="12">
    <source>
        <dbReference type="EMBL" id="ORY39637.1"/>
    </source>
</evidence>
<dbReference type="InterPro" id="IPR059000">
    <property type="entry name" value="ATPase_P-type_domA"/>
</dbReference>
<evidence type="ECO:0000259" key="11">
    <source>
        <dbReference type="SMART" id="SM00831"/>
    </source>
</evidence>
<dbReference type="GO" id="GO:0005391">
    <property type="term" value="F:P-type sodium:potassium-exchanging transporter activity"/>
    <property type="evidence" value="ECO:0007669"/>
    <property type="project" value="TreeGrafter"/>
</dbReference>
<dbReference type="FunFam" id="3.40.50.1000:FF:000083">
    <property type="entry name" value="Sodium/potassium-transporting ATPase subunit alpha"/>
    <property type="match status" value="1"/>
</dbReference>
<dbReference type="InterPro" id="IPR001757">
    <property type="entry name" value="P_typ_ATPase"/>
</dbReference>
<dbReference type="PANTHER" id="PTHR43294">
    <property type="entry name" value="SODIUM/POTASSIUM-TRANSPORTING ATPASE SUBUNIT ALPHA"/>
    <property type="match status" value="1"/>
</dbReference>
<dbReference type="GO" id="GO:0005524">
    <property type="term" value="F:ATP binding"/>
    <property type="evidence" value="ECO:0007669"/>
    <property type="project" value="UniProtKB-KW"/>
</dbReference>
<keyword evidence="13" id="KW-1185">Reference proteome</keyword>
<dbReference type="SFLD" id="SFLDG00002">
    <property type="entry name" value="C1.7:_P-type_atpase_like"/>
    <property type="match status" value="1"/>
</dbReference>
<evidence type="ECO:0000256" key="2">
    <source>
        <dbReference type="ARBA" id="ARBA00022475"/>
    </source>
</evidence>
<dbReference type="Pfam" id="PF00122">
    <property type="entry name" value="E1-E2_ATPase"/>
    <property type="match status" value="1"/>
</dbReference>
<feature type="transmembrane region" description="Helical" evidence="10">
    <location>
        <begin position="1017"/>
        <end position="1039"/>
    </location>
</feature>
<dbReference type="Gene3D" id="2.70.150.10">
    <property type="entry name" value="Calcium-transporting ATPase, cytoplasmic transduction domain A"/>
    <property type="match status" value="1"/>
</dbReference>
<dbReference type="AlphaFoldDB" id="A0A1Y2BYC1"/>
<dbReference type="InterPro" id="IPR006068">
    <property type="entry name" value="ATPase_P-typ_cation-transptr_C"/>
</dbReference>